<proteinExistence type="predicted"/>
<reference evidence="1 2" key="1">
    <citation type="submission" date="2019-05" db="EMBL/GenBank/DDBJ databases">
        <title>Another draft genome of Portunus trituberculatus and its Hox gene families provides insights of decapod evolution.</title>
        <authorList>
            <person name="Jeong J.-H."/>
            <person name="Song I."/>
            <person name="Kim S."/>
            <person name="Choi T."/>
            <person name="Kim D."/>
            <person name="Ryu S."/>
            <person name="Kim W."/>
        </authorList>
    </citation>
    <scope>NUCLEOTIDE SEQUENCE [LARGE SCALE GENOMIC DNA]</scope>
    <source>
        <tissue evidence="1">Muscle</tissue>
    </source>
</reference>
<evidence type="ECO:0000313" key="1">
    <source>
        <dbReference type="EMBL" id="MPC81504.1"/>
    </source>
</evidence>
<dbReference type="EMBL" id="VSRR010057179">
    <property type="protein sequence ID" value="MPC81504.1"/>
    <property type="molecule type" value="Genomic_DNA"/>
</dbReference>
<comment type="caution">
    <text evidence="1">The sequence shown here is derived from an EMBL/GenBank/DDBJ whole genome shotgun (WGS) entry which is preliminary data.</text>
</comment>
<organism evidence="1 2">
    <name type="scientific">Portunus trituberculatus</name>
    <name type="common">Swimming crab</name>
    <name type="synonym">Neptunus trituberculatus</name>
    <dbReference type="NCBI Taxonomy" id="210409"/>
    <lineage>
        <taxon>Eukaryota</taxon>
        <taxon>Metazoa</taxon>
        <taxon>Ecdysozoa</taxon>
        <taxon>Arthropoda</taxon>
        <taxon>Crustacea</taxon>
        <taxon>Multicrustacea</taxon>
        <taxon>Malacostraca</taxon>
        <taxon>Eumalacostraca</taxon>
        <taxon>Eucarida</taxon>
        <taxon>Decapoda</taxon>
        <taxon>Pleocyemata</taxon>
        <taxon>Brachyura</taxon>
        <taxon>Eubrachyura</taxon>
        <taxon>Portunoidea</taxon>
        <taxon>Portunidae</taxon>
        <taxon>Portuninae</taxon>
        <taxon>Portunus</taxon>
    </lineage>
</organism>
<protein>
    <submittedName>
        <fullName evidence="1">Uncharacterized protein</fullName>
    </submittedName>
</protein>
<name>A0A5B7IMU4_PORTR</name>
<dbReference type="AlphaFoldDB" id="A0A5B7IMU4"/>
<keyword evidence="2" id="KW-1185">Reference proteome</keyword>
<sequence length="101" mass="10873">MACATRSYACVTASTRPCTAEAAGPPHPTPTRKQVVLIRSLDESRCFIHPAKVSRAVWGSIFAKKYIEQTLTITGGGKGIKFDVANLNHLEQAPESVTQMG</sequence>
<evidence type="ECO:0000313" key="2">
    <source>
        <dbReference type="Proteomes" id="UP000324222"/>
    </source>
</evidence>
<gene>
    <name evidence="1" type="ORF">E2C01_076125</name>
</gene>
<accession>A0A5B7IMU4</accession>
<dbReference type="Proteomes" id="UP000324222">
    <property type="component" value="Unassembled WGS sequence"/>
</dbReference>